<dbReference type="PANTHER" id="PTHR39207">
    <property type="entry name" value="ALPHA-GLUCURONIDASE A"/>
    <property type="match status" value="1"/>
</dbReference>
<reference evidence="15 16" key="1">
    <citation type="submission" date="2017-06" db="EMBL/GenBank/DDBJ databases">
        <title>Draft genome sequence of a variant of Elsinoe murrayae.</title>
        <authorList>
            <person name="Cheng Q."/>
        </authorList>
    </citation>
    <scope>NUCLEOTIDE SEQUENCE [LARGE SCALE GENOMIC DNA]</scope>
    <source>
        <strain evidence="15 16">CQ-2017a</strain>
    </source>
</reference>
<comment type="catalytic activity">
    <reaction evidence="8 9 11">
        <text>an alpha-D-glucuronoside + H2O = D-glucuronate + an alcohol</text>
        <dbReference type="Rhea" id="RHEA:20005"/>
        <dbReference type="ChEBI" id="CHEBI:15377"/>
        <dbReference type="ChEBI" id="CHEBI:30879"/>
        <dbReference type="ChEBI" id="CHEBI:58720"/>
        <dbReference type="ChEBI" id="CHEBI:58899"/>
        <dbReference type="EC" id="3.2.1.139"/>
    </reaction>
</comment>
<evidence type="ECO:0000256" key="9">
    <source>
        <dbReference type="PIRNR" id="PIRNR029900"/>
    </source>
</evidence>
<evidence type="ECO:0000256" key="8">
    <source>
        <dbReference type="ARBA" id="ARBA00048838"/>
    </source>
</evidence>
<dbReference type="EMBL" id="NKHZ01000045">
    <property type="protein sequence ID" value="PNS18132.1"/>
    <property type="molecule type" value="Genomic_DNA"/>
</dbReference>
<keyword evidence="3 9" id="KW-0858">Xylan degradation</keyword>
<dbReference type="EC" id="3.2.1.139" evidence="2 9"/>
<dbReference type="InterPro" id="IPR011395">
    <property type="entry name" value="Glyco_hydro_67_aGlcAse"/>
</dbReference>
<dbReference type="Proteomes" id="UP000243797">
    <property type="component" value="Unassembled WGS sequence"/>
</dbReference>
<comment type="similarity">
    <text evidence="1 9 11">Belongs to the glycosyl hydrolase 67 family.</text>
</comment>
<dbReference type="InterPro" id="IPR005154">
    <property type="entry name" value="Glyco_hydro_67_aGlcAse_N"/>
</dbReference>
<dbReference type="InterPro" id="IPR029018">
    <property type="entry name" value="Hex-like_dom2"/>
</dbReference>
<comment type="function">
    <text evidence="11">Alpha-glucuronidase involved in the hydrolysis of xylan, a major structural heterogeneous polysaccharide found in plant biomass representing the second most abundant polysaccharide in the biosphere, after cellulose. Releases 4-O-methylglucuronic acid from xylan.</text>
</comment>
<keyword evidence="5 11" id="KW-0119">Carbohydrate metabolism</keyword>
<evidence type="ECO:0000256" key="10">
    <source>
        <dbReference type="PIRSR" id="PIRSR029900-1"/>
    </source>
</evidence>
<feature type="domain" description="Alpha glucuronidase N-terminal" evidence="12">
    <location>
        <begin position="22"/>
        <end position="139"/>
    </location>
</feature>
<keyword evidence="9" id="KW-0964">Secreted</keyword>
<sequence>MFFFALLLVVFQLASAEDGLEGWLRYARLPDAQQYQASVPTLVAALNGTEGSPVFTAGQELKAGLEGIFGVSVEVASTAPLNRSNLVTVGTLDQLNSSSLNRANIPELIDDGFYLSVKGAVVNIVGQNERGALYGAFEYLSMLAQGNVTDVDYASNPDAPIRWINQWDNLRANFSVHGSIERGYGGPSIFFENGFVKQNLTRVAQYARLLSSIGINAVVVTNVNADERLLTTPLLDGLKRIADIMRPYGVQLGMSLFFASPSTLGGLSTFDPLDQRVIDWWEQKTNEVYARIPDMAGYLVKANSEGQPGPITYNRTLAEGANLFAKALAPHNGIVMFRAFVYDHKSLNQTANWKADRANAAVEFFRELDGKFDSNVVVQVKYGPIDFQVREPVSPLFAHLRETASAVELQISQEYLGQQCHLVYLPPLWDTIMNFDLRVDSQPSPVRDIVAGRRFNKTLGGYAGVANVGTNTTWLGSHLAMSNLYAFGRIAWQPTLSPVSILDAWTALTFSSNPTVLQTIQDMSLASWPAYENYTGNLGVQTLTDIIFGHYGPNPASQDNNPWGQWTRADAKAIGMDRTVYNGTGYSGQYPAEIAALYEDPETTPEELLLWFHHTPWDKRLSTGETIIQRFYDAHYAGAQTAEGFLAQWESLRGLVDEQRWAEVDFRFRYQAGHAITWRDTVNDFYRNMTGIEDELGRVGNHPYRIEAEAMDMVGYKRYAVAPWNAASGGWAAVTEGNRTTGELRTVVQSETGKYDVAVNYFDMAIGRSTWELWLGEKLVGQWKGDSDLTLGHAPSNYIDSTSATRITFKGVDVVKGETLRVVGKPDGIEPAPVDYVSIFPEGVVD</sequence>
<dbReference type="Pfam" id="PF03648">
    <property type="entry name" value="Glyco_hydro_67N"/>
    <property type="match status" value="1"/>
</dbReference>
<dbReference type="InterPro" id="IPR037054">
    <property type="entry name" value="A-glucoronidase_C_sf"/>
</dbReference>
<dbReference type="CDD" id="cd02795">
    <property type="entry name" value="CBM6-CBM35-CBM36_like"/>
    <property type="match status" value="1"/>
</dbReference>
<evidence type="ECO:0000256" key="4">
    <source>
        <dbReference type="ARBA" id="ARBA00022801"/>
    </source>
</evidence>
<evidence type="ECO:0000259" key="12">
    <source>
        <dbReference type="Pfam" id="PF03648"/>
    </source>
</evidence>
<name>A0A2K1QSV1_9PEZI</name>
<evidence type="ECO:0000256" key="6">
    <source>
        <dbReference type="ARBA" id="ARBA00023295"/>
    </source>
</evidence>
<dbReference type="InterPro" id="IPR017853">
    <property type="entry name" value="GH"/>
</dbReference>
<feature type="domain" description="Glycosyl hydrolase family 67 C-terminal" evidence="13">
    <location>
        <begin position="476"/>
        <end position="698"/>
    </location>
</feature>
<dbReference type="InterPro" id="IPR011100">
    <property type="entry name" value="Glyco_hydro_67_cat"/>
</dbReference>
<keyword evidence="4 9" id="KW-0378">Hydrolase</keyword>
<keyword evidence="16" id="KW-1185">Reference proteome</keyword>
<evidence type="ECO:0000313" key="16">
    <source>
        <dbReference type="Proteomes" id="UP000243797"/>
    </source>
</evidence>
<feature type="chain" id="PRO_5014209178" description="Alpha-glucuronidase" evidence="9 11">
    <location>
        <begin position="17"/>
        <end position="846"/>
    </location>
</feature>
<accession>A0A2K1QSV1</accession>
<dbReference type="InParanoid" id="A0A2K1QSV1"/>
<evidence type="ECO:0000256" key="7">
    <source>
        <dbReference type="ARBA" id="ARBA00023326"/>
    </source>
</evidence>
<keyword evidence="9 11" id="KW-0732">Signal</keyword>
<comment type="subcellular location">
    <subcellularLocation>
        <location evidence="9 11">Secreted</location>
    </subcellularLocation>
</comment>
<dbReference type="GO" id="GO:0045493">
    <property type="term" value="P:xylan catabolic process"/>
    <property type="evidence" value="ECO:0007669"/>
    <property type="project" value="UniProtKB-KW"/>
</dbReference>
<dbReference type="PANTHER" id="PTHR39207:SF1">
    <property type="entry name" value="ALPHA-GLUCURONIDASE A"/>
    <property type="match status" value="1"/>
</dbReference>
<dbReference type="Pfam" id="PF07477">
    <property type="entry name" value="Glyco_hydro_67C"/>
    <property type="match status" value="1"/>
</dbReference>
<evidence type="ECO:0000313" key="15">
    <source>
        <dbReference type="EMBL" id="PNS18132.1"/>
    </source>
</evidence>
<dbReference type="InterPro" id="IPR011099">
    <property type="entry name" value="Glyco_hydro_67_C"/>
</dbReference>
<evidence type="ECO:0000259" key="14">
    <source>
        <dbReference type="Pfam" id="PF07488"/>
    </source>
</evidence>
<keyword evidence="7 11" id="KW-0624">Polysaccharide degradation</keyword>
<keyword evidence="6 9" id="KW-0326">Glycosidase</keyword>
<evidence type="ECO:0000256" key="11">
    <source>
        <dbReference type="RuleBase" id="RU361198"/>
    </source>
</evidence>
<feature type="active site" description="Proton acceptor" evidence="10">
    <location>
        <position position="414"/>
    </location>
</feature>
<dbReference type="Gene3D" id="3.30.379.10">
    <property type="entry name" value="Chitobiase/beta-hexosaminidase domain 2-like"/>
    <property type="match status" value="1"/>
</dbReference>
<proteinExistence type="inferred from homology"/>
<protein>
    <recommendedName>
        <fullName evidence="2 9">Alpha-glucuronidase</fullName>
        <ecNumber evidence="2 9">3.2.1.139</ecNumber>
    </recommendedName>
</protein>
<dbReference type="OrthoDB" id="6501611at2759"/>
<evidence type="ECO:0000256" key="2">
    <source>
        <dbReference type="ARBA" id="ARBA00012271"/>
    </source>
</evidence>
<gene>
    <name evidence="11" type="primary">aguA</name>
    <name evidence="15" type="ORF">CAC42_3577</name>
</gene>
<feature type="active site" description="Proton acceptor" evidence="10">
    <location>
        <position position="386"/>
    </location>
</feature>
<dbReference type="Gene3D" id="3.20.20.80">
    <property type="entry name" value="Glycosidases"/>
    <property type="match status" value="1"/>
</dbReference>
<dbReference type="GO" id="GO:0005576">
    <property type="term" value="C:extracellular region"/>
    <property type="evidence" value="ECO:0007669"/>
    <property type="project" value="UniProtKB-SubCell"/>
</dbReference>
<dbReference type="SUPFAM" id="SSF51445">
    <property type="entry name" value="(Trans)glycosidases"/>
    <property type="match status" value="1"/>
</dbReference>
<dbReference type="SUPFAM" id="SSF55545">
    <property type="entry name" value="beta-N-acetylhexosaminidase-like domain"/>
    <property type="match status" value="1"/>
</dbReference>
<evidence type="ECO:0000256" key="3">
    <source>
        <dbReference type="ARBA" id="ARBA00022651"/>
    </source>
</evidence>
<dbReference type="GO" id="GO:0046559">
    <property type="term" value="F:alpha-glucuronidase activity"/>
    <property type="evidence" value="ECO:0007669"/>
    <property type="project" value="UniProtKB-EC"/>
</dbReference>
<feature type="domain" description="Glycosyl hydrolase family 67 catalytic" evidence="14">
    <location>
        <begin position="146"/>
        <end position="474"/>
    </location>
</feature>
<dbReference type="Pfam" id="PF07488">
    <property type="entry name" value="Glyco_hydro_67M"/>
    <property type="match status" value="1"/>
</dbReference>
<evidence type="ECO:0000259" key="13">
    <source>
        <dbReference type="Pfam" id="PF07477"/>
    </source>
</evidence>
<dbReference type="PIRSF" id="PIRSF029900">
    <property type="entry name" value="Alpha-glucuronds"/>
    <property type="match status" value="1"/>
</dbReference>
<feature type="signal peptide" evidence="9 11">
    <location>
        <begin position="1"/>
        <end position="16"/>
    </location>
</feature>
<feature type="active site" description="Proton donor" evidence="10">
    <location>
        <position position="305"/>
    </location>
</feature>
<dbReference type="STRING" id="2082308.A0A2K1QSV1"/>
<dbReference type="AlphaFoldDB" id="A0A2K1QSV1"/>
<evidence type="ECO:0000256" key="5">
    <source>
        <dbReference type="ARBA" id="ARBA00023277"/>
    </source>
</evidence>
<dbReference type="Gene3D" id="3.90.1330.10">
    <property type="entry name" value="Alpha-glucuronidase, C-terminal domain"/>
    <property type="match status" value="1"/>
</dbReference>
<organism evidence="15 16">
    <name type="scientific">Sphaceloma murrayae</name>
    <dbReference type="NCBI Taxonomy" id="2082308"/>
    <lineage>
        <taxon>Eukaryota</taxon>
        <taxon>Fungi</taxon>
        <taxon>Dikarya</taxon>
        <taxon>Ascomycota</taxon>
        <taxon>Pezizomycotina</taxon>
        <taxon>Dothideomycetes</taxon>
        <taxon>Dothideomycetidae</taxon>
        <taxon>Myriangiales</taxon>
        <taxon>Elsinoaceae</taxon>
        <taxon>Sphaceloma</taxon>
    </lineage>
</organism>
<evidence type="ECO:0000256" key="1">
    <source>
        <dbReference type="ARBA" id="ARBA00008833"/>
    </source>
</evidence>
<comment type="caution">
    <text evidence="15">The sequence shown here is derived from an EMBL/GenBank/DDBJ whole genome shotgun (WGS) entry which is preliminary data.</text>
</comment>